<dbReference type="PANTHER" id="PTHR34846:SF5">
    <property type="entry name" value="CARBOXYMUCONOLACTONE DECARBOXYLASE-LIKE DOMAIN-CONTAINING PROTEIN"/>
    <property type="match status" value="1"/>
</dbReference>
<keyword evidence="3" id="KW-1185">Reference proteome</keyword>
<dbReference type="GO" id="GO:0051920">
    <property type="term" value="F:peroxiredoxin activity"/>
    <property type="evidence" value="ECO:0007669"/>
    <property type="project" value="InterPro"/>
</dbReference>
<evidence type="ECO:0000313" key="2">
    <source>
        <dbReference type="EMBL" id="SFU92763.1"/>
    </source>
</evidence>
<dbReference type="Pfam" id="PF02627">
    <property type="entry name" value="CMD"/>
    <property type="match status" value="1"/>
</dbReference>
<evidence type="ECO:0000313" key="3">
    <source>
        <dbReference type="Proteomes" id="UP000199391"/>
    </source>
</evidence>
<organism evidence="2 3">
    <name type="scientific">Pseudoduganella namucuonensis</name>
    <dbReference type="NCBI Taxonomy" id="1035707"/>
    <lineage>
        <taxon>Bacteria</taxon>
        <taxon>Pseudomonadati</taxon>
        <taxon>Pseudomonadota</taxon>
        <taxon>Betaproteobacteria</taxon>
        <taxon>Burkholderiales</taxon>
        <taxon>Oxalobacteraceae</taxon>
        <taxon>Telluria group</taxon>
        <taxon>Pseudoduganella</taxon>
    </lineage>
</organism>
<evidence type="ECO:0000259" key="1">
    <source>
        <dbReference type="Pfam" id="PF02627"/>
    </source>
</evidence>
<dbReference type="InterPro" id="IPR003779">
    <property type="entry name" value="CMD-like"/>
</dbReference>
<dbReference type="Proteomes" id="UP000199391">
    <property type="component" value="Unassembled WGS sequence"/>
</dbReference>
<sequence length="180" mass="19433">MHAPRIAPVEGPYAPAIREAFDRVMPPGMEPLNLFKTMAHSPRVLQRMFAGNLLDPGPLSLKDRETLILRTCARCGCDYEWAVHAALFSRAAELSPAEMAATRADDPDALLLRVADELHDGAALSDRTWEALSARYGPGQILEILALCGYYHAISFIANGCRVAAEPFARATGAQGATGD</sequence>
<dbReference type="AlphaFoldDB" id="A0A1I7K5P6"/>
<dbReference type="SUPFAM" id="SSF69118">
    <property type="entry name" value="AhpD-like"/>
    <property type="match status" value="1"/>
</dbReference>
<gene>
    <name evidence="2" type="ORF">SAMN05216552_101511</name>
</gene>
<accession>A0A1I7K5P6</accession>
<dbReference type="OrthoDB" id="4704294at2"/>
<dbReference type="Gene3D" id="1.20.1290.10">
    <property type="entry name" value="AhpD-like"/>
    <property type="match status" value="1"/>
</dbReference>
<feature type="domain" description="Carboxymuconolactone decarboxylase-like" evidence="1">
    <location>
        <begin position="49"/>
        <end position="103"/>
    </location>
</feature>
<protein>
    <submittedName>
        <fullName evidence="2">Carboxymuconolactone decarboxylase family protein</fullName>
    </submittedName>
</protein>
<dbReference type="PANTHER" id="PTHR34846">
    <property type="entry name" value="4-CARBOXYMUCONOLACTONE DECARBOXYLASE FAMILY PROTEIN (AFU_ORTHOLOGUE AFUA_6G11590)"/>
    <property type="match status" value="1"/>
</dbReference>
<name>A0A1I7K5P6_9BURK</name>
<dbReference type="STRING" id="1035707.SAMN05216552_101511"/>
<dbReference type="EMBL" id="FPBO01000015">
    <property type="protein sequence ID" value="SFU92763.1"/>
    <property type="molecule type" value="Genomic_DNA"/>
</dbReference>
<proteinExistence type="predicted"/>
<dbReference type="InterPro" id="IPR029032">
    <property type="entry name" value="AhpD-like"/>
</dbReference>
<reference evidence="3" key="1">
    <citation type="submission" date="2016-10" db="EMBL/GenBank/DDBJ databases">
        <authorList>
            <person name="Varghese N."/>
            <person name="Submissions S."/>
        </authorList>
    </citation>
    <scope>NUCLEOTIDE SEQUENCE [LARGE SCALE GENOMIC DNA]</scope>
    <source>
        <strain evidence="3">CGMCC 1.11014</strain>
    </source>
</reference>
<dbReference type="RefSeq" id="WP_093556656.1">
    <property type="nucleotide sequence ID" value="NZ_FPBO01000015.1"/>
</dbReference>